<dbReference type="EMBL" id="BARW01013675">
    <property type="protein sequence ID" value="GAI82447.1"/>
    <property type="molecule type" value="Genomic_DNA"/>
</dbReference>
<organism evidence="1">
    <name type="scientific">marine sediment metagenome</name>
    <dbReference type="NCBI Taxonomy" id="412755"/>
    <lineage>
        <taxon>unclassified sequences</taxon>
        <taxon>metagenomes</taxon>
        <taxon>ecological metagenomes</taxon>
    </lineage>
</organism>
<gene>
    <name evidence="1" type="ORF">S12H4_24883</name>
</gene>
<comment type="caution">
    <text evidence="1">The sequence shown here is derived from an EMBL/GenBank/DDBJ whole genome shotgun (WGS) entry which is preliminary data.</text>
</comment>
<evidence type="ECO:0000313" key="1">
    <source>
        <dbReference type="EMBL" id="GAI82447.1"/>
    </source>
</evidence>
<accession>X1RP05</accession>
<reference evidence="1" key="1">
    <citation type="journal article" date="2014" name="Front. Microbiol.">
        <title>High frequency of phylogenetically diverse reductive dehalogenase-homologous genes in deep subseafloor sedimentary metagenomes.</title>
        <authorList>
            <person name="Kawai M."/>
            <person name="Futagami T."/>
            <person name="Toyoda A."/>
            <person name="Takaki Y."/>
            <person name="Nishi S."/>
            <person name="Hori S."/>
            <person name="Arai W."/>
            <person name="Tsubouchi T."/>
            <person name="Morono Y."/>
            <person name="Uchiyama I."/>
            <person name="Ito T."/>
            <person name="Fujiyama A."/>
            <person name="Inagaki F."/>
            <person name="Takami H."/>
        </authorList>
    </citation>
    <scope>NUCLEOTIDE SEQUENCE</scope>
    <source>
        <strain evidence="1">Expedition CK06-06</strain>
    </source>
</reference>
<protein>
    <submittedName>
        <fullName evidence="1">Uncharacterized protein</fullName>
    </submittedName>
</protein>
<feature type="non-terminal residue" evidence="1">
    <location>
        <position position="1"/>
    </location>
</feature>
<dbReference type="AlphaFoldDB" id="X1RP05"/>
<name>X1RP05_9ZZZZ</name>
<proteinExistence type="predicted"/>
<sequence>EGLNHDTWDWKSEGENTRIQTCNIEIKKSLAVKSKLTIILLYYYPYKLDKIEPDSVLNNYFKVSAWSPQSLHYPPSYWRKNRGGEK</sequence>